<evidence type="ECO:0000256" key="1">
    <source>
        <dbReference type="ARBA" id="ARBA00022734"/>
    </source>
</evidence>
<dbReference type="STRING" id="927664.SAMN05421780_11724"/>
<gene>
    <name evidence="3" type="ORF">SAMN05421780_11724</name>
</gene>
<dbReference type="RefSeq" id="WP_143084035.1">
    <property type="nucleotide sequence ID" value="NZ_FOLE01000017.1"/>
</dbReference>
<dbReference type="Gene3D" id="2.130.10.30">
    <property type="entry name" value="Regulator of chromosome condensation 1/beta-lactamase-inhibitor protein II"/>
    <property type="match status" value="4"/>
</dbReference>
<dbReference type="SUPFAM" id="SSF49313">
    <property type="entry name" value="Cadherin-like"/>
    <property type="match status" value="2"/>
</dbReference>
<dbReference type="InterPro" id="IPR051553">
    <property type="entry name" value="Ran_GTPase-activating"/>
</dbReference>
<proteinExistence type="predicted"/>
<dbReference type="SUPFAM" id="SSF50985">
    <property type="entry name" value="RCC1/BLIP-II"/>
    <property type="match status" value="3"/>
</dbReference>
<evidence type="ECO:0000259" key="2">
    <source>
        <dbReference type="PROSITE" id="PS50041"/>
    </source>
</evidence>
<dbReference type="GO" id="GO:0016020">
    <property type="term" value="C:membrane"/>
    <property type="evidence" value="ECO:0007669"/>
    <property type="project" value="InterPro"/>
</dbReference>
<dbReference type="CDD" id="cd03590">
    <property type="entry name" value="CLECT_DC-SIGN_like"/>
    <property type="match status" value="1"/>
</dbReference>
<dbReference type="Pfam" id="PF13004">
    <property type="entry name" value="BACON"/>
    <property type="match status" value="1"/>
</dbReference>
<dbReference type="GO" id="GO:0005085">
    <property type="term" value="F:guanyl-nucleotide exchange factor activity"/>
    <property type="evidence" value="ECO:0007669"/>
    <property type="project" value="TreeGrafter"/>
</dbReference>
<dbReference type="PANTHER" id="PTHR45982:SF1">
    <property type="entry name" value="REGULATOR OF CHROMOSOME CONDENSATION"/>
    <property type="match status" value="1"/>
</dbReference>
<organism evidence="3 4">
    <name type="scientific">Flexibacter flexilis DSM 6793</name>
    <dbReference type="NCBI Taxonomy" id="927664"/>
    <lineage>
        <taxon>Bacteria</taxon>
        <taxon>Pseudomonadati</taxon>
        <taxon>Bacteroidota</taxon>
        <taxon>Cytophagia</taxon>
        <taxon>Cytophagales</taxon>
        <taxon>Flexibacteraceae</taxon>
        <taxon>Flexibacter</taxon>
    </lineage>
</organism>
<protein>
    <submittedName>
        <fullName evidence="3">Alpha-tubulin suppressor</fullName>
    </submittedName>
</protein>
<dbReference type="SMART" id="SM00034">
    <property type="entry name" value="CLECT"/>
    <property type="match status" value="1"/>
</dbReference>
<accession>A0A1I1P0A7</accession>
<feature type="domain" description="C-type lectin" evidence="2">
    <location>
        <begin position="777"/>
        <end position="887"/>
    </location>
</feature>
<dbReference type="InterPro" id="IPR009091">
    <property type="entry name" value="RCC1/BLIP-II"/>
</dbReference>
<dbReference type="InterPro" id="IPR000408">
    <property type="entry name" value="Reg_chr_condens"/>
</dbReference>
<dbReference type="GO" id="GO:0030246">
    <property type="term" value="F:carbohydrate binding"/>
    <property type="evidence" value="ECO:0007669"/>
    <property type="project" value="UniProtKB-KW"/>
</dbReference>
<evidence type="ECO:0000313" key="3">
    <source>
        <dbReference type="EMBL" id="SFC99390.1"/>
    </source>
</evidence>
<dbReference type="PROSITE" id="PS00626">
    <property type="entry name" value="RCC1_2"/>
    <property type="match status" value="6"/>
</dbReference>
<feature type="non-terminal residue" evidence="3">
    <location>
        <position position="1207"/>
    </location>
</feature>
<dbReference type="GO" id="GO:0005737">
    <property type="term" value="C:cytoplasm"/>
    <property type="evidence" value="ECO:0007669"/>
    <property type="project" value="TreeGrafter"/>
</dbReference>
<dbReference type="Gene3D" id="2.60.40.10">
    <property type="entry name" value="Immunoglobulins"/>
    <property type="match status" value="2"/>
</dbReference>
<dbReference type="InterPro" id="IPR016187">
    <property type="entry name" value="CTDL_fold"/>
</dbReference>
<dbReference type="PANTHER" id="PTHR45982">
    <property type="entry name" value="REGULATOR OF CHROMOSOME CONDENSATION"/>
    <property type="match status" value="1"/>
</dbReference>
<dbReference type="Proteomes" id="UP000199514">
    <property type="component" value="Unassembled WGS sequence"/>
</dbReference>
<dbReference type="OrthoDB" id="1081439at2"/>
<dbReference type="Pfam" id="PF13540">
    <property type="entry name" value="RCC1_2"/>
    <property type="match status" value="12"/>
</dbReference>
<reference evidence="3 4" key="1">
    <citation type="submission" date="2016-10" db="EMBL/GenBank/DDBJ databases">
        <authorList>
            <person name="de Groot N.N."/>
        </authorList>
    </citation>
    <scope>NUCLEOTIDE SEQUENCE [LARGE SCALE GENOMIC DNA]</scope>
    <source>
        <strain evidence="3 4">DSM 6793</strain>
    </source>
</reference>
<dbReference type="InterPro" id="IPR024361">
    <property type="entry name" value="BACON"/>
</dbReference>
<dbReference type="EMBL" id="FOLE01000017">
    <property type="protein sequence ID" value="SFC99390.1"/>
    <property type="molecule type" value="Genomic_DNA"/>
</dbReference>
<dbReference type="PROSITE" id="PS50041">
    <property type="entry name" value="C_TYPE_LECTIN_2"/>
    <property type="match status" value="1"/>
</dbReference>
<dbReference type="AlphaFoldDB" id="A0A1I1P0A7"/>
<keyword evidence="4" id="KW-1185">Reference proteome</keyword>
<sequence length="1207" mass="122844">MKKRITDWWRGATIVALLLLMTFFTNHITYGQGNVTGWGYNGTSQLNTPAGLTSVAGIAAGYGHSVALKNDGTVVVWGYNGSGQANIPAGLTNVTAIAAGVYHTIALKSNGTVVGWGSNSFGQTSVPAGLTNVVAIAASGYYSIALKSDGTIVGWGDNGSGQISIPAGLTGVKAIAAGLGHVLALKNDGTVVGWGNNSDGQISIPAGLTGVKAIAAGDLHSVALKTDGTVVGWGYNGSGQISIPAGLANVTAVSAGNYHTVVLKSDGTVAAWGSNSYGQTNIPAGQAGVTAISAGNLHNLVIIGTASAPTLSLSQASWYPTAAGSTQNITVSSNAAWTASSNASWLTISPSSGSGNGSFLLTVAANTQEANRTTVVIVKTGSQTKYVFVTQNGIGGRVTAWGIGTDNAPETALTGVTAISAGAGNNLALKNNGTVVGWGDNSYGQSTAPVGLTGVVAVAAGQFHTLALKSDGTLVSWGRNIEGQTNIPAGLTGVVAITVGAFHSVAVKNDGTVVAWGYNGQGQTNVPVGLTGVIAVSTNGRHTVALKSDGTVVSWGWNSAGQNNIPIGLTGVVAIAAGFEHNVALKANGTVTAWGENEDGQTTIPAGLTNVTAITAGYSHTAVIKNDGTVTAWGQNEYGQTTIPAGLTNVTAISGGSTYNLVILPSCPTVTLSPSTLSNVTQGATYSATLSQTGLASATFSVTSGSLPAGLSLSSAGTLSGTPTVNGTFNFTVTATDGTCSGSKVYSFKICPVITDFGQSIGGTAPTKSGFTYKGSYNNKWYYLSNSTISWKNARTACQNASGNLVIINDAAENSYVSSLMSSGNYLLIGLNDEVSEGSWKWVDGTSLGSYTNWNSGEPNNSPSACSPGGTGEDFVQLATSTGKWNDTPDDWTVCGFTNPYAVLELPQIMSVSYPSSVAQGGVAKIKLYRPQPNIKYTLLSNGSPVSSQKTTSADTLIFSTGALTTVNTYTFLATDTVSGCSKTLNATMTISIICPTVTLSPSTLSAGTQGAAYSATLSQTGLSSATFSVTSGSLPAGLSLSSAGALSGTPTVNGTFNFTVTAADGTCSGSNAYSLVVNTVITPPGIVPDLIVGARATKVLWTLSPSDYDYVQIQCRLEGASWPPTSVSLATSQHVAYRYVEMLPSSNYNIRFRARSTSGQDWSAWETMNLTTSSTPTCSPISPVIVTPGGTGARFDWSSYTTNTYI</sequence>
<dbReference type="InterPro" id="IPR013783">
    <property type="entry name" value="Ig-like_fold"/>
</dbReference>
<dbReference type="InterPro" id="IPR015919">
    <property type="entry name" value="Cadherin-like_sf"/>
</dbReference>
<dbReference type="InterPro" id="IPR033989">
    <property type="entry name" value="CD209-like_CTLD"/>
</dbReference>
<dbReference type="PROSITE" id="PS50012">
    <property type="entry name" value="RCC1_3"/>
    <property type="match status" value="13"/>
</dbReference>
<dbReference type="Gene3D" id="3.10.100.10">
    <property type="entry name" value="Mannose-Binding Protein A, subunit A"/>
    <property type="match status" value="1"/>
</dbReference>
<evidence type="ECO:0000313" key="4">
    <source>
        <dbReference type="Proteomes" id="UP000199514"/>
    </source>
</evidence>
<dbReference type="InterPro" id="IPR016186">
    <property type="entry name" value="C-type_lectin-like/link_sf"/>
</dbReference>
<dbReference type="InterPro" id="IPR001304">
    <property type="entry name" value="C-type_lectin-like"/>
</dbReference>
<name>A0A1I1P0A7_9BACT</name>
<keyword evidence="1" id="KW-0430">Lectin</keyword>
<dbReference type="GO" id="GO:0005509">
    <property type="term" value="F:calcium ion binding"/>
    <property type="evidence" value="ECO:0007669"/>
    <property type="project" value="InterPro"/>
</dbReference>
<dbReference type="SUPFAM" id="SSF56436">
    <property type="entry name" value="C-type lectin-like"/>
    <property type="match status" value="1"/>
</dbReference>
<dbReference type="CDD" id="cd14948">
    <property type="entry name" value="BACON"/>
    <property type="match status" value="1"/>
</dbReference>
<dbReference type="Pfam" id="PF00059">
    <property type="entry name" value="Lectin_C"/>
    <property type="match status" value="1"/>
</dbReference>
<dbReference type="Pfam" id="PF05345">
    <property type="entry name" value="He_PIG"/>
    <property type="match status" value="2"/>
</dbReference>